<protein>
    <submittedName>
        <fullName evidence="2">Uncharacterized protein</fullName>
    </submittedName>
</protein>
<proteinExistence type="predicted"/>
<organism evidence="2">
    <name type="scientific">Anguilla anguilla</name>
    <name type="common">European freshwater eel</name>
    <name type="synonym">Muraena anguilla</name>
    <dbReference type="NCBI Taxonomy" id="7936"/>
    <lineage>
        <taxon>Eukaryota</taxon>
        <taxon>Metazoa</taxon>
        <taxon>Chordata</taxon>
        <taxon>Craniata</taxon>
        <taxon>Vertebrata</taxon>
        <taxon>Euteleostomi</taxon>
        <taxon>Actinopterygii</taxon>
        <taxon>Neopterygii</taxon>
        <taxon>Teleostei</taxon>
        <taxon>Anguilliformes</taxon>
        <taxon>Anguillidae</taxon>
        <taxon>Anguilla</taxon>
    </lineage>
</organism>
<evidence type="ECO:0000256" key="1">
    <source>
        <dbReference type="SAM" id="Phobius"/>
    </source>
</evidence>
<keyword evidence="1" id="KW-0812">Transmembrane</keyword>
<feature type="transmembrane region" description="Helical" evidence="1">
    <location>
        <begin position="7"/>
        <end position="25"/>
    </location>
</feature>
<reference evidence="2" key="1">
    <citation type="submission" date="2014-11" db="EMBL/GenBank/DDBJ databases">
        <authorList>
            <person name="Amaro Gonzalez C."/>
        </authorList>
    </citation>
    <scope>NUCLEOTIDE SEQUENCE</scope>
</reference>
<evidence type="ECO:0000313" key="2">
    <source>
        <dbReference type="EMBL" id="JAH56162.1"/>
    </source>
</evidence>
<reference evidence="2" key="2">
    <citation type="journal article" date="2015" name="Fish Shellfish Immunol.">
        <title>Early steps in the European eel (Anguilla anguilla)-Vibrio vulnificus interaction in the gills: Role of the RtxA13 toxin.</title>
        <authorList>
            <person name="Callol A."/>
            <person name="Pajuelo D."/>
            <person name="Ebbesson L."/>
            <person name="Teles M."/>
            <person name="MacKenzie S."/>
            <person name="Amaro C."/>
        </authorList>
    </citation>
    <scope>NUCLEOTIDE SEQUENCE</scope>
</reference>
<dbReference type="AlphaFoldDB" id="A0A0E9TRR9"/>
<name>A0A0E9TRR9_ANGAN</name>
<sequence length="35" mass="4228">MTITMQIYILHCILISNLVFIYYSFNMPEPTRDDM</sequence>
<keyword evidence="1" id="KW-0472">Membrane</keyword>
<keyword evidence="1" id="KW-1133">Transmembrane helix</keyword>
<accession>A0A0E9TRR9</accession>
<dbReference type="EMBL" id="GBXM01052415">
    <property type="protein sequence ID" value="JAH56162.1"/>
    <property type="molecule type" value="Transcribed_RNA"/>
</dbReference>